<sequence length="195" mass="22026">MRPISDADEAGVVVDPKEAAESVGLIYVSDDLPGISRHTHGAKFRYSDPRGEAVTNKTILERIVKLAIPPAYTDVWICQKANGHIQATGRDAKGRKQYRYHERFRSIRDSTKYEHMLEFAATLPAIRAKVDDDMKRRGLPREKVLATIVHLLETTMIRVGNADYAKQNKSYGLTTLKDRHVAVVTGPRRVARWDC</sequence>
<organism evidence="3 4">
    <name type="scientific">Edaphosphingomonas laterariae</name>
    <dbReference type="NCBI Taxonomy" id="861865"/>
    <lineage>
        <taxon>Bacteria</taxon>
        <taxon>Pseudomonadati</taxon>
        <taxon>Pseudomonadota</taxon>
        <taxon>Alphaproteobacteria</taxon>
        <taxon>Sphingomonadales</taxon>
        <taxon>Rhizorhabdaceae</taxon>
        <taxon>Edaphosphingomonas</taxon>
    </lineage>
</organism>
<name>A0A239J318_9SPHN</name>
<dbReference type="InterPro" id="IPR011010">
    <property type="entry name" value="DNA_brk_join_enz"/>
</dbReference>
<evidence type="ECO:0000259" key="1">
    <source>
        <dbReference type="Pfam" id="PF01028"/>
    </source>
</evidence>
<dbReference type="InterPro" id="IPR014711">
    <property type="entry name" value="TopoI_cat_a-hlx-sub_euk"/>
</dbReference>
<dbReference type="SUPFAM" id="SSF55869">
    <property type="entry name" value="DNA topoisomerase I domain"/>
    <property type="match status" value="1"/>
</dbReference>
<dbReference type="EMBL" id="FZOS01000029">
    <property type="protein sequence ID" value="SNS99054.1"/>
    <property type="molecule type" value="Genomic_DNA"/>
</dbReference>
<dbReference type="Proteomes" id="UP000198281">
    <property type="component" value="Unassembled WGS sequence"/>
</dbReference>
<evidence type="ECO:0000313" key="4">
    <source>
        <dbReference type="Proteomes" id="UP000198281"/>
    </source>
</evidence>
<evidence type="ECO:0000313" key="3">
    <source>
        <dbReference type="EMBL" id="SNS99054.1"/>
    </source>
</evidence>
<keyword evidence="3" id="KW-0413">Isomerase</keyword>
<dbReference type="GO" id="GO:0003677">
    <property type="term" value="F:DNA binding"/>
    <property type="evidence" value="ECO:0007669"/>
    <property type="project" value="InterPro"/>
</dbReference>
<dbReference type="Gene3D" id="3.30.66.10">
    <property type="entry name" value="DNA topoisomerase I domain"/>
    <property type="match status" value="1"/>
</dbReference>
<keyword evidence="4" id="KW-1185">Reference proteome</keyword>
<dbReference type="Pfam" id="PF21338">
    <property type="entry name" value="Top1B_N_bact"/>
    <property type="match status" value="1"/>
</dbReference>
<dbReference type="Pfam" id="PF01028">
    <property type="entry name" value="Topoisom_I"/>
    <property type="match status" value="1"/>
</dbReference>
<dbReference type="GO" id="GO:0006265">
    <property type="term" value="P:DNA topological change"/>
    <property type="evidence" value="ECO:0007669"/>
    <property type="project" value="InterPro"/>
</dbReference>
<dbReference type="InterPro" id="IPR035447">
    <property type="entry name" value="DNA_topo_I_N_sf"/>
</dbReference>
<protein>
    <submittedName>
        <fullName evidence="3">DNA topoisomerase I, catalytic core</fullName>
    </submittedName>
</protein>
<accession>A0A239J318</accession>
<evidence type="ECO:0000259" key="2">
    <source>
        <dbReference type="Pfam" id="PF21338"/>
    </source>
</evidence>
<dbReference type="GO" id="GO:0003917">
    <property type="term" value="F:DNA topoisomerase type I (single strand cut, ATP-independent) activity"/>
    <property type="evidence" value="ECO:0007669"/>
    <property type="project" value="InterPro"/>
</dbReference>
<proteinExistence type="predicted"/>
<feature type="domain" description="DNA topoisomerase IB N-terminal" evidence="2">
    <location>
        <begin position="43"/>
        <end position="91"/>
    </location>
</feature>
<gene>
    <name evidence="3" type="ORF">SAMN06295912_1292</name>
</gene>
<dbReference type="PROSITE" id="PS52038">
    <property type="entry name" value="TOPO_IB_2"/>
    <property type="match status" value="1"/>
</dbReference>
<dbReference type="InterPro" id="IPR013500">
    <property type="entry name" value="TopoI_cat_euk"/>
</dbReference>
<dbReference type="Gene3D" id="3.90.15.10">
    <property type="entry name" value="Topoisomerase I, Chain A, domain 3"/>
    <property type="match status" value="1"/>
</dbReference>
<dbReference type="SUPFAM" id="SSF56349">
    <property type="entry name" value="DNA breaking-rejoining enzymes"/>
    <property type="match status" value="1"/>
</dbReference>
<feature type="domain" description="DNA topoisomerase I catalytic core eukaryotic-type" evidence="1">
    <location>
        <begin position="103"/>
        <end position="185"/>
    </location>
</feature>
<dbReference type="AlphaFoldDB" id="A0A239J318"/>
<reference evidence="4" key="1">
    <citation type="submission" date="2017-06" db="EMBL/GenBank/DDBJ databases">
        <authorList>
            <person name="Varghese N."/>
            <person name="Submissions S."/>
        </authorList>
    </citation>
    <scope>NUCLEOTIDE SEQUENCE [LARGE SCALE GENOMIC DNA]</scope>
    <source>
        <strain evidence="4">LNB2</strain>
    </source>
</reference>
<dbReference type="InterPro" id="IPR049331">
    <property type="entry name" value="Top1B_N_bact"/>
</dbReference>